<protein>
    <recommendedName>
        <fullName evidence="2">DUF7703 domain-containing protein</fullName>
    </recommendedName>
</protein>
<gene>
    <name evidence="3" type="ORF">E6O75_ATG10312</name>
</gene>
<dbReference type="PANTHER" id="PTHR37013:SF4">
    <property type="entry name" value="INTEGRAL MEMBRANE PROTEIN"/>
    <property type="match status" value="1"/>
</dbReference>
<evidence type="ECO:0000313" key="3">
    <source>
        <dbReference type="EMBL" id="TID13239.1"/>
    </source>
</evidence>
<evidence type="ECO:0000313" key="4">
    <source>
        <dbReference type="Proteomes" id="UP000298493"/>
    </source>
</evidence>
<dbReference type="AlphaFoldDB" id="A0A4Z1NKS4"/>
<reference evidence="3 4" key="1">
    <citation type="submission" date="2019-04" db="EMBL/GenBank/DDBJ databases">
        <title>High contiguity whole genome sequence and gene annotation resource for two Venturia nashicola isolates.</title>
        <authorList>
            <person name="Prokchorchik M."/>
            <person name="Won K."/>
            <person name="Lee Y."/>
            <person name="Choi E.D."/>
            <person name="Segonzac C."/>
            <person name="Sohn K.H."/>
        </authorList>
    </citation>
    <scope>NUCLEOTIDE SEQUENCE [LARGE SCALE GENOMIC DNA]</scope>
    <source>
        <strain evidence="3 4">PRI2</strain>
    </source>
</reference>
<proteinExistence type="predicted"/>
<dbReference type="Pfam" id="PF24802">
    <property type="entry name" value="DUF7703"/>
    <property type="match status" value="1"/>
</dbReference>
<feature type="transmembrane region" description="Helical" evidence="1">
    <location>
        <begin position="62"/>
        <end position="87"/>
    </location>
</feature>
<feature type="transmembrane region" description="Helical" evidence="1">
    <location>
        <begin position="107"/>
        <end position="129"/>
    </location>
</feature>
<feature type="transmembrane region" description="Helical" evidence="1">
    <location>
        <begin position="184"/>
        <end position="206"/>
    </location>
</feature>
<accession>A0A4Z1NKS4</accession>
<feature type="domain" description="DUF7703" evidence="2">
    <location>
        <begin position="35"/>
        <end position="272"/>
    </location>
</feature>
<dbReference type="InterPro" id="IPR056120">
    <property type="entry name" value="DUF7703"/>
</dbReference>
<comment type="caution">
    <text evidence="3">The sequence shown here is derived from an EMBL/GenBank/DDBJ whole genome shotgun (WGS) entry which is preliminary data.</text>
</comment>
<dbReference type="OrthoDB" id="405906at2759"/>
<dbReference type="PANTHER" id="PTHR37013">
    <property type="entry name" value="INTEGRAL MEMBRANE PROTEIN (AFU_ORTHOLOGUE AFUA_1G05950)-RELATED"/>
    <property type="match status" value="1"/>
</dbReference>
<feature type="transmembrane region" description="Helical" evidence="1">
    <location>
        <begin position="141"/>
        <end position="164"/>
    </location>
</feature>
<evidence type="ECO:0000256" key="1">
    <source>
        <dbReference type="SAM" id="Phobius"/>
    </source>
</evidence>
<organism evidence="3 4">
    <name type="scientific">Venturia nashicola</name>
    <dbReference type="NCBI Taxonomy" id="86259"/>
    <lineage>
        <taxon>Eukaryota</taxon>
        <taxon>Fungi</taxon>
        <taxon>Dikarya</taxon>
        <taxon>Ascomycota</taxon>
        <taxon>Pezizomycotina</taxon>
        <taxon>Dothideomycetes</taxon>
        <taxon>Pleosporomycetidae</taxon>
        <taxon>Venturiales</taxon>
        <taxon>Venturiaceae</taxon>
        <taxon>Venturia</taxon>
    </lineage>
</organism>
<name>A0A4Z1NKS4_9PEZI</name>
<evidence type="ECO:0000259" key="2">
    <source>
        <dbReference type="Pfam" id="PF24802"/>
    </source>
</evidence>
<keyword evidence="1" id="KW-1133">Transmembrane helix</keyword>
<dbReference type="Proteomes" id="UP000298493">
    <property type="component" value="Unassembled WGS sequence"/>
</dbReference>
<keyword evidence="1" id="KW-0812">Transmembrane</keyword>
<dbReference type="EMBL" id="SNSC02000028">
    <property type="protein sequence ID" value="TID13239.1"/>
    <property type="molecule type" value="Genomic_DNA"/>
</dbReference>
<sequence>MSNTTLPLIPLSNYNWSLTHFTTLPPNFLVYSLLSSFFAISIYLTLDLLVQIHLQFKKYSGSYYYSILGTTVGIGIHAIAFILKLFVPGMAGGGDDGSSMGKTISTTLLAKTGWILNTTGFSLVLWSRLGLISPSPRLRTWTLLIIILNAILLHTPITVFSFALSTPSAQKWIPYMSHMERIQILGFTLQDVFLSTFYTVASAKLLNVRYTRQRRGLFIALAFAQAFGLVADLVMVVLDFEDMFTLKASLHPFIYAVKLKIEFLVLNRLGAVVGVQGGGFVGVVGDGDEVAWPCVVRPSRGGFAEKAAGVCLRCEVLGERGGWGTDKSMTLSQGSLSPMTVGSSKCSLRSPDHSRVQLRIDDEGLQDLERQYLGQYR</sequence>
<feature type="transmembrane region" description="Helical" evidence="1">
    <location>
        <begin position="28"/>
        <end position="50"/>
    </location>
</feature>
<keyword evidence="1" id="KW-0472">Membrane</keyword>
<feature type="transmembrane region" description="Helical" evidence="1">
    <location>
        <begin position="218"/>
        <end position="238"/>
    </location>
</feature>
<keyword evidence="4" id="KW-1185">Reference proteome</keyword>